<reference evidence="1 2" key="1">
    <citation type="journal article" date="2024" name="IMA Fungus">
        <title>IMA Genome - F19 : A genome assembly and annotation guide to empower mycologists, including annotated draft genome sequences of Ceratocystis pirilliformis, Diaporthe australafricana, Fusarium ophioides, Paecilomyces lecythidis, and Sporothrix stenoceras.</title>
        <authorList>
            <person name="Aylward J."/>
            <person name="Wilson A.M."/>
            <person name="Visagie C.M."/>
            <person name="Spraker J."/>
            <person name="Barnes I."/>
            <person name="Buitendag C."/>
            <person name="Ceriani C."/>
            <person name="Del Mar Angel L."/>
            <person name="du Plessis D."/>
            <person name="Fuchs T."/>
            <person name="Gasser K."/>
            <person name="Kramer D."/>
            <person name="Li W."/>
            <person name="Munsamy K."/>
            <person name="Piso A."/>
            <person name="Price J.L."/>
            <person name="Sonnekus B."/>
            <person name="Thomas C."/>
            <person name="van der Nest A."/>
            <person name="van Dijk A."/>
            <person name="van Heerden A."/>
            <person name="van Vuuren N."/>
            <person name="Yilmaz N."/>
            <person name="Duong T.A."/>
            <person name="van der Merwe N.A."/>
            <person name="Wingfield M.J."/>
            <person name="Wingfield B.D."/>
        </authorList>
    </citation>
    <scope>NUCLEOTIDE SEQUENCE [LARGE SCALE GENOMIC DNA]</scope>
    <source>
        <strain evidence="1 2">CMW 5346</strain>
    </source>
</reference>
<organism evidence="1 2">
    <name type="scientific">Sporothrix stenoceras</name>
    <dbReference type="NCBI Taxonomy" id="5173"/>
    <lineage>
        <taxon>Eukaryota</taxon>
        <taxon>Fungi</taxon>
        <taxon>Dikarya</taxon>
        <taxon>Ascomycota</taxon>
        <taxon>Pezizomycotina</taxon>
        <taxon>Sordariomycetes</taxon>
        <taxon>Sordariomycetidae</taxon>
        <taxon>Ophiostomatales</taxon>
        <taxon>Ophiostomataceae</taxon>
        <taxon>Sporothrix</taxon>
    </lineage>
</organism>
<evidence type="ECO:0000313" key="2">
    <source>
        <dbReference type="Proteomes" id="UP001583186"/>
    </source>
</evidence>
<evidence type="ECO:0000313" key="1">
    <source>
        <dbReference type="EMBL" id="KAL1891825.1"/>
    </source>
</evidence>
<protein>
    <submittedName>
        <fullName evidence="1">Uncharacterized protein</fullName>
    </submittedName>
</protein>
<gene>
    <name evidence="1" type="ORF">Sste5346_007367</name>
</gene>
<accession>A0ABR3YVG7</accession>
<sequence length="77" mass="8035">MAPSKSGRRRRAGAAVDKKLLDVFVFVFGNGENGENGELGFGAGPRRTEATVPQLNLFLSSAGGPRQAAIPTFNTAS</sequence>
<comment type="caution">
    <text evidence="1">The sequence shown here is derived from an EMBL/GenBank/DDBJ whole genome shotgun (WGS) entry which is preliminary data.</text>
</comment>
<keyword evidence="2" id="KW-1185">Reference proteome</keyword>
<dbReference type="Proteomes" id="UP001583186">
    <property type="component" value="Unassembled WGS sequence"/>
</dbReference>
<name>A0ABR3YVG7_9PEZI</name>
<dbReference type="EMBL" id="JAWCUI010000049">
    <property type="protein sequence ID" value="KAL1891825.1"/>
    <property type="molecule type" value="Genomic_DNA"/>
</dbReference>
<proteinExistence type="predicted"/>